<evidence type="ECO:0000313" key="2">
    <source>
        <dbReference type="Proteomes" id="UP000324222"/>
    </source>
</evidence>
<organism evidence="1 2">
    <name type="scientific">Portunus trituberculatus</name>
    <name type="common">Swimming crab</name>
    <name type="synonym">Neptunus trituberculatus</name>
    <dbReference type="NCBI Taxonomy" id="210409"/>
    <lineage>
        <taxon>Eukaryota</taxon>
        <taxon>Metazoa</taxon>
        <taxon>Ecdysozoa</taxon>
        <taxon>Arthropoda</taxon>
        <taxon>Crustacea</taxon>
        <taxon>Multicrustacea</taxon>
        <taxon>Malacostraca</taxon>
        <taxon>Eumalacostraca</taxon>
        <taxon>Eucarida</taxon>
        <taxon>Decapoda</taxon>
        <taxon>Pleocyemata</taxon>
        <taxon>Brachyura</taxon>
        <taxon>Eubrachyura</taxon>
        <taxon>Portunoidea</taxon>
        <taxon>Portunidae</taxon>
        <taxon>Portuninae</taxon>
        <taxon>Portunus</taxon>
    </lineage>
</organism>
<dbReference type="Proteomes" id="UP000324222">
    <property type="component" value="Unassembled WGS sequence"/>
</dbReference>
<gene>
    <name evidence="1" type="ORF">E2C01_035487</name>
</gene>
<sequence length="91" mass="9656">MGGGGGGDKRLPADNCCSLCSVELCVSPTPHTHTHTHPPHPGWPRLALGLTTTSLHGYGSTDKAGCVSLSRAPPRDQWHQLLFDCSDLVKL</sequence>
<accession>A0A5B7F3B1</accession>
<proteinExistence type="predicted"/>
<evidence type="ECO:0000313" key="1">
    <source>
        <dbReference type="EMBL" id="MPC41880.1"/>
    </source>
</evidence>
<comment type="caution">
    <text evidence="1">The sequence shown here is derived from an EMBL/GenBank/DDBJ whole genome shotgun (WGS) entry which is preliminary data.</text>
</comment>
<dbReference type="EMBL" id="VSRR010005220">
    <property type="protein sequence ID" value="MPC41880.1"/>
    <property type="molecule type" value="Genomic_DNA"/>
</dbReference>
<protein>
    <submittedName>
        <fullName evidence="1">Uncharacterized protein</fullName>
    </submittedName>
</protein>
<keyword evidence="2" id="KW-1185">Reference proteome</keyword>
<name>A0A5B7F3B1_PORTR</name>
<reference evidence="1 2" key="1">
    <citation type="submission" date="2019-05" db="EMBL/GenBank/DDBJ databases">
        <title>Another draft genome of Portunus trituberculatus and its Hox gene families provides insights of decapod evolution.</title>
        <authorList>
            <person name="Jeong J.-H."/>
            <person name="Song I."/>
            <person name="Kim S."/>
            <person name="Choi T."/>
            <person name="Kim D."/>
            <person name="Ryu S."/>
            <person name="Kim W."/>
        </authorList>
    </citation>
    <scope>NUCLEOTIDE SEQUENCE [LARGE SCALE GENOMIC DNA]</scope>
    <source>
        <tissue evidence="1">Muscle</tissue>
    </source>
</reference>
<dbReference type="AlphaFoldDB" id="A0A5B7F3B1"/>